<reference evidence="2" key="1">
    <citation type="submission" date="2016-10" db="EMBL/GenBank/DDBJ databases">
        <authorList>
            <person name="Varghese N."/>
            <person name="Submissions S."/>
        </authorList>
    </citation>
    <scope>NUCLEOTIDE SEQUENCE [LARGE SCALE GENOMIC DNA]</scope>
    <source>
        <strain evidence="2">CGMCC 1.10971</strain>
    </source>
</reference>
<keyword evidence="2" id="KW-1185">Reference proteome</keyword>
<dbReference type="STRING" id="1045558.SAMN05216175_11536"/>
<dbReference type="Proteomes" id="UP000198623">
    <property type="component" value="Unassembled WGS sequence"/>
</dbReference>
<organism evidence="1 2">
    <name type="scientific">Neptunomonas qingdaonensis</name>
    <dbReference type="NCBI Taxonomy" id="1045558"/>
    <lineage>
        <taxon>Bacteria</taxon>
        <taxon>Pseudomonadati</taxon>
        <taxon>Pseudomonadota</taxon>
        <taxon>Gammaproteobacteria</taxon>
        <taxon>Oceanospirillales</taxon>
        <taxon>Oceanospirillaceae</taxon>
        <taxon>Neptunomonas</taxon>
    </lineage>
</organism>
<protein>
    <submittedName>
        <fullName evidence="1">Uncharacterized protein</fullName>
    </submittedName>
</protein>
<dbReference type="EMBL" id="FOOU01000015">
    <property type="protein sequence ID" value="SFG83640.1"/>
    <property type="molecule type" value="Genomic_DNA"/>
</dbReference>
<accession>A0A1I2V380</accession>
<evidence type="ECO:0000313" key="1">
    <source>
        <dbReference type="EMBL" id="SFG83640.1"/>
    </source>
</evidence>
<gene>
    <name evidence="1" type="ORF">SAMN05216175_11536</name>
</gene>
<sequence>MAVSTAAICGFLFLSGSVVGDFGDSLLNSTYLYALIVIDIINHIIQG</sequence>
<evidence type="ECO:0000313" key="2">
    <source>
        <dbReference type="Proteomes" id="UP000198623"/>
    </source>
</evidence>
<name>A0A1I2V380_9GAMM</name>
<dbReference type="AlphaFoldDB" id="A0A1I2V380"/>
<proteinExistence type="predicted"/>